<dbReference type="InterPro" id="IPR011010">
    <property type="entry name" value="DNA_brk_join_enz"/>
</dbReference>
<evidence type="ECO:0000313" key="3">
    <source>
        <dbReference type="EMBL" id="EGZ18597.1"/>
    </source>
</evidence>
<evidence type="ECO:0000256" key="2">
    <source>
        <dbReference type="ARBA" id="ARBA00023172"/>
    </source>
</evidence>
<dbReference type="AlphaFoldDB" id="G4ZGF2"/>
<protein>
    <recommendedName>
        <fullName evidence="5">Tyr recombinase domain-containing protein</fullName>
    </recommendedName>
</protein>
<dbReference type="EMBL" id="JH159154">
    <property type="protein sequence ID" value="EGZ18597.1"/>
    <property type="molecule type" value="Genomic_DNA"/>
</dbReference>
<dbReference type="InterPro" id="IPR052925">
    <property type="entry name" value="Phage_Integrase-like_Recomb"/>
</dbReference>
<dbReference type="PANTHER" id="PTHR34605:SF3">
    <property type="entry name" value="P CELL-TYPE AGGLUTINATION PROTEIN MAP4-LIKE-RELATED"/>
    <property type="match status" value="1"/>
</dbReference>
<dbReference type="GO" id="GO:0006310">
    <property type="term" value="P:DNA recombination"/>
    <property type="evidence" value="ECO:0007669"/>
    <property type="project" value="UniProtKB-KW"/>
</dbReference>
<keyword evidence="1" id="KW-0238">DNA-binding</keyword>
<name>G4ZGF2_PHYSP</name>
<dbReference type="RefSeq" id="XP_009527655.1">
    <property type="nucleotide sequence ID" value="XM_009529360.1"/>
</dbReference>
<sequence>VAGTRSPAENSEDLRSTLFALQLRSLADSSQRTYRSSSQQWCQYRRSRQLPIWLPRNDPDEQSLQLTLFAVQCWRTSGIGFATIQSKLSHVGWYHCIKYGTRPKLNDGHHLALRGLRRTASASRPRAPVSQQLLVAFSNLVDFGNPQHRVLFGATVLGFYFLLRRSEYLICDGRRYPYCLEVRDVKVADGEGRTTLNYQAAASVQIQFRGSKNDQYRQGTARMLQKASRPPICPVFGAIWLMKNAADLDLSPEKPLCSLSNSWMVSAKMMNAALQLAAQHVGHDQRLYTTHSLRIRGATALFHGGAEPTAIEYHGRWRSEAYRRYTRNPEQRTRRLTQLMASELTMSTATTSSDH</sequence>
<dbReference type="Gene3D" id="1.10.443.10">
    <property type="entry name" value="Intergrase catalytic core"/>
    <property type="match status" value="1"/>
</dbReference>
<evidence type="ECO:0008006" key="5">
    <source>
        <dbReference type="Google" id="ProtNLM"/>
    </source>
</evidence>
<dbReference type="InParanoid" id="G4ZGF2"/>
<dbReference type="GeneID" id="20658036"/>
<keyword evidence="2" id="KW-0233">DNA recombination</keyword>
<gene>
    <name evidence="3" type="ORF">PHYSODRAFT_501905</name>
</gene>
<dbReference type="PANTHER" id="PTHR34605">
    <property type="entry name" value="PHAGE_INTEGRASE DOMAIN-CONTAINING PROTEIN"/>
    <property type="match status" value="1"/>
</dbReference>
<feature type="non-terminal residue" evidence="3">
    <location>
        <position position="1"/>
    </location>
</feature>
<evidence type="ECO:0000256" key="1">
    <source>
        <dbReference type="ARBA" id="ARBA00023125"/>
    </source>
</evidence>
<dbReference type="GO" id="GO:0015074">
    <property type="term" value="P:DNA integration"/>
    <property type="evidence" value="ECO:0007669"/>
    <property type="project" value="InterPro"/>
</dbReference>
<dbReference type="Proteomes" id="UP000002640">
    <property type="component" value="Unassembled WGS sequence"/>
</dbReference>
<dbReference type="GO" id="GO:0003677">
    <property type="term" value="F:DNA binding"/>
    <property type="evidence" value="ECO:0007669"/>
    <property type="project" value="UniProtKB-KW"/>
</dbReference>
<dbReference type="Gene3D" id="1.10.150.130">
    <property type="match status" value="1"/>
</dbReference>
<keyword evidence="4" id="KW-1185">Reference proteome</keyword>
<dbReference type="InterPro" id="IPR010998">
    <property type="entry name" value="Integrase_recombinase_N"/>
</dbReference>
<organism evidence="3 4">
    <name type="scientific">Phytophthora sojae (strain P6497)</name>
    <name type="common">Soybean stem and root rot agent</name>
    <name type="synonym">Phytophthora megasperma f. sp. glycines</name>
    <dbReference type="NCBI Taxonomy" id="1094619"/>
    <lineage>
        <taxon>Eukaryota</taxon>
        <taxon>Sar</taxon>
        <taxon>Stramenopiles</taxon>
        <taxon>Oomycota</taxon>
        <taxon>Peronosporomycetes</taxon>
        <taxon>Peronosporales</taxon>
        <taxon>Peronosporaceae</taxon>
        <taxon>Phytophthora</taxon>
    </lineage>
</organism>
<proteinExistence type="predicted"/>
<dbReference type="InterPro" id="IPR013762">
    <property type="entry name" value="Integrase-like_cat_sf"/>
</dbReference>
<accession>G4ZGF2</accession>
<dbReference type="SUPFAM" id="SSF56349">
    <property type="entry name" value="DNA breaking-rejoining enzymes"/>
    <property type="match status" value="1"/>
</dbReference>
<dbReference type="OMA" id="SEYLICD"/>
<evidence type="ECO:0000313" key="4">
    <source>
        <dbReference type="Proteomes" id="UP000002640"/>
    </source>
</evidence>
<reference evidence="3 4" key="1">
    <citation type="journal article" date="2006" name="Science">
        <title>Phytophthora genome sequences uncover evolutionary origins and mechanisms of pathogenesis.</title>
        <authorList>
            <person name="Tyler B.M."/>
            <person name="Tripathy S."/>
            <person name="Zhang X."/>
            <person name="Dehal P."/>
            <person name="Jiang R.H."/>
            <person name="Aerts A."/>
            <person name="Arredondo F.D."/>
            <person name="Baxter L."/>
            <person name="Bensasson D."/>
            <person name="Beynon J.L."/>
            <person name="Chapman J."/>
            <person name="Damasceno C.M."/>
            <person name="Dorrance A.E."/>
            <person name="Dou D."/>
            <person name="Dickerman A.W."/>
            <person name="Dubchak I.L."/>
            <person name="Garbelotto M."/>
            <person name="Gijzen M."/>
            <person name="Gordon S.G."/>
            <person name="Govers F."/>
            <person name="Grunwald N.J."/>
            <person name="Huang W."/>
            <person name="Ivors K.L."/>
            <person name="Jones R.W."/>
            <person name="Kamoun S."/>
            <person name="Krampis K."/>
            <person name="Lamour K.H."/>
            <person name="Lee M.K."/>
            <person name="McDonald W.H."/>
            <person name="Medina M."/>
            <person name="Meijer H.J."/>
            <person name="Nordberg E.K."/>
            <person name="Maclean D.J."/>
            <person name="Ospina-Giraldo M.D."/>
            <person name="Morris P.F."/>
            <person name="Phuntumart V."/>
            <person name="Putnam N.H."/>
            <person name="Rash S."/>
            <person name="Rose J.K."/>
            <person name="Sakihama Y."/>
            <person name="Salamov A.A."/>
            <person name="Savidor A."/>
            <person name="Scheuring C.F."/>
            <person name="Smith B.M."/>
            <person name="Sobral B.W."/>
            <person name="Terry A."/>
            <person name="Torto-Alalibo T.A."/>
            <person name="Win J."/>
            <person name="Xu Z."/>
            <person name="Zhang H."/>
            <person name="Grigoriev I.V."/>
            <person name="Rokhsar D.S."/>
            <person name="Boore J.L."/>
        </authorList>
    </citation>
    <scope>NUCLEOTIDE SEQUENCE [LARGE SCALE GENOMIC DNA]</scope>
    <source>
        <strain evidence="3 4">P6497</strain>
    </source>
</reference>
<dbReference type="KEGG" id="psoj:PHYSODRAFT_501905"/>